<dbReference type="SUPFAM" id="SSF55718">
    <property type="entry name" value="SCP-like"/>
    <property type="match status" value="1"/>
</dbReference>
<feature type="transmembrane region" description="Helical" evidence="3">
    <location>
        <begin position="64"/>
        <end position="87"/>
    </location>
</feature>
<keyword evidence="5" id="KW-1185">Reference proteome</keyword>
<evidence type="ECO:0000259" key="4">
    <source>
        <dbReference type="SMART" id="SM00244"/>
    </source>
</evidence>
<dbReference type="Pfam" id="PF01145">
    <property type="entry name" value="Band_7"/>
    <property type="match status" value="1"/>
</dbReference>
<gene>
    <name evidence="6" type="primary">LOC115220448</name>
</gene>
<evidence type="ECO:0000313" key="6">
    <source>
        <dbReference type="RefSeq" id="XP_029646436.1"/>
    </source>
</evidence>
<reference evidence="6" key="1">
    <citation type="submission" date="2025-08" db="UniProtKB">
        <authorList>
            <consortium name="RefSeq"/>
        </authorList>
    </citation>
    <scope>IDENTIFICATION</scope>
</reference>
<evidence type="ECO:0000256" key="2">
    <source>
        <dbReference type="SAM" id="MobiDB-lite"/>
    </source>
</evidence>
<proteinExistence type="inferred from homology"/>
<dbReference type="InterPro" id="IPR001972">
    <property type="entry name" value="Stomatin_HflK_fam"/>
</dbReference>
<name>A0A6P7T9H1_9MOLL</name>
<evidence type="ECO:0000256" key="1">
    <source>
        <dbReference type="ARBA" id="ARBA00008164"/>
    </source>
</evidence>
<feature type="region of interest" description="Disordered" evidence="2">
    <location>
        <begin position="281"/>
        <end position="304"/>
    </location>
</feature>
<sequence length="425" mass="48017">MSVKYHPIPSNDPYESEIDFSSPFDYDLEPTNKKFRSIFSYSNPNSHNADVHLTSAQVSFWRRFSYWVIIFAAYLLLFITMPISIWFAFKRVPNYERLVIFRLGLMLKTKGPGFVFFLPWIDRCHSVDMRTKAFNVPPQQILVSDGAAIEIGANIYIRIVNVQKSVACVQDHNHSVRLLVQLTLVKLLAKKTLEEIEQQRSPIATVVQDECNKTTLCWGVEISRCELSHIKVLVAPSEGKVPLPKCIQPPGYSPSGHQGAFDGLPLAFQQLANVVINKTNKTNENSPKQAPVPETFPTKDTENKYSETTKDTFDVIIFKLQSVLDNDLVQSVNTIFQFHIVGDINKKFLLDLKNGAGSVTFMENTENHNAAEVTMTLDYKDFISLAHGHLKPLEAYKNGCLKVSGNKLAALRIEPVLDRLQSILL</sequence>
<dbReference type="SUPFAM" id="SSF117892">
    <property type="entry name" value="Band 7/SPFH domain"/>
    <property type="match status" value="1"/>
</dbReference>
<dbReference type="Pfam" id="PF02036">
    <property type="entry name" value="SCP2"/>
    <property type="match status" value="1"/>
</dbReference>
<comment type="similarity">
    <text evidence="1">Belongs to the band 7/mec-2 family.</text>
</comment>
<evidence type="ECO:0000256" key="3">
    <source>
        <dbReference type="SAM" id="Phobius"/>
    </source>
</evidence>
<keyword evidence="3" id="KW-0812">Transmembrane</keyword>
<dbReference type="SMART" id="SM00244">
    <property type="entry name" value="PHB"/>
    <property type="match status" value="1"/>
</dbReference>
<dbReference type="Gene3D" id="3.30.1050.10">
    <property type="entry name" value="SCP2 sterol-binding domain"/>
    <property type="match status" value="1"/>
</dbReference>
<dbReference type="InterPro" id="IPR001107">
    <property type="entry name" value="Band_7"/>
</dbReference>
<keyword evidence="3" id="KW-0472">Membrane</keyword>
<dbReference type="PRINTS" id="PR00721">
    <property type="entry name" value="STOMATIN"/>
</dbReference>
<dbReference type="InterPro" id="IPR036527">
    <property type="entry name" value="SCP2_sterol-bd_dom_sf"/>
</dbReference>
<keyword evidence="3" id="KW-1133">Transmembrane helix</keyword>
<dbReference type="Proteomes" id="UP000515154">
    <property type="component" value="Linkage group LG16"/>
</dbReference>
<dbReference type="PANTHER" id="PTHR10264">
    <property type="entry name" value="BAND 7 PROTEIN-RELATED"/>
    <property type="match status" value="1"/>
</dbReference>
<dbReference type="AlphaFoldDB" id="A0A6P7T9H1"/>
<dbReference type="RefSeq" id="XP_029646436.1">
    <property type="nucleotide sequence ID" value="XM_029790576.2"/>
</dbReference>
<organism evidence="5 6">
    <name type="scientific">Octopus sinensis</name>
    <name type="common">East Asian common octopus</name>
    <dbReference type="NCBI Taxonomy" id="2607531"/>
    <lineage>
        <taxon>Eukaryota</taxon>
        <taxon>Metazoa</taxon>
        <taxon>Spiralia</taxon>
        <taxon>Lophotrochozoa</taxon>
        <taxon>Mollusca</taxon>
        <taxon>Cephalopoda</taxon>
        <taxon>Coleoidea</taxon>
        <taxon>Octopodiformes</taxon>
        <taxon>Octopoda</taxon>
        <taxon>Incirrata</taxon>
        <taxon>Octopodidae</taxon>
        <taxon>Octopus</taxon>
    </lineage>
</organism>
<feature type="transmembrane region" description="Helical" evidence="3">
    <location>
        <begin position="99"/>
        <end position="121"/>
    </location>
</feature>
<dbReference type="KEGG" id="osn:115220448"/>
<dbReference type="InterPro" id="IPR036013">
    <property type="entry name" value="Band_7/SPFH_dom_sf"/>
</dbReference>
<accession>A0A6P7T9H1</accession>
<dbReference type="GO" id="GO:0009898">
    <property type="term" value="C:cytoplasmic side of plasma membrane"/>
    <property type="evidence" value="ECO:0007669"/>
    <property type="project" value="UniProtKB-ARBA"/>
</dbReference>
<dbReference type="Gene3D" id="3.30.479.30">
    <property type="entry name" value="Band 7 domain"/>
    <property type="match status" value="1"/>
</dbReference>
<dbReference type="InterPro" id="IPR043202">
    <property type="entry name" value="Band-7_stomatin-like"/>
</dbReference>
<evidence type="ECO:0000313" key="5">
    <source>
        <dbReference type="Proteomes" id="UP000515154"/>
    </source>
</evidence>
<dbReference type="FunFam" id="3.30.479.30:FF:000004">
    <property type="entry name" value="Putative membrane protease family, stomatin"/>
    <property type="match status" value="1"/>
</dbReference>
<feature type="domain" description="Band 7" evidence="4">
    <location>
        <begin position="87"/>
        <end position="247"/>
    </location>
</feature>
<dbReference type="InterPro" id="IPR003033">
    <property type="entry name" value="SCP2_sterol-bd_dom"/>
</dbReference>
<dbReference type="PANTHER" id="PTHR10264:SF130">
    <property type="entry name" value="STOMATIN-LIKE PROTEIN 1"/>
    <property type="match status" value="1"/>
</dbReference>
<protein>
    <submittedName>
        <fullName evidence="6">Stomatin-like protein 1</fullName>
    </submittedName>
</protein>